<dbReference type="InterPro" id="IPR006311">
    <property type="entry name" value="TAT_signal"/>
</dbReference>
<evidence type="ECO:0000256" key="1">
    <source>
        <dbReference type="SAM" id="MobiDB-lite"/>
    </source>
</evidence>
<evidence type="ECO:0000259" key="3">
    <source>
        <dbReference type="Pfam" id="PF18962"/>
    </source>
</evidence>
<evidence type="ECO:0000256" key="2">
    <source>
        <dbReference type="SAM" id="Phobius"/>
    </source>
</evidence>
<dbReference type="Proteomes" id="UP001139125">
    <property type="component" value="Unassembled WGS sequence"/>
</dbReference>
<feature type="region of interest" description="Disordered" evidence="1">
    <location>
        <begin position="1"/>
        <end position="28"/>
    </location>
</feature>
<accession>A0A9X2L0J7</accession>
<name>A0A9X2L0J7_9BACT</name>
<dbReference type="Pfam" id="PF07394">
    <property type="entry name" value="DUF1501"/>
    <property type="match status" value="1"/>
</dbReference>
<keyword evidence="5" id="KW-1185">Reference proteome</keyword>
<dbReference type="Gene3D" id="2.60.40.4070">
    <property type="match status" value="1"/>
</dbReference>
<dbReference type="InterPro" id="IPR026444">
    <property type="entry name" value="Secre_tail"/>
</dbReference>
<feature type="domain" description="Secretion system C-terminal sorting" evidence="3">
    <location>
        <begin position="471"/>
        <end position="545"/>
    </location>
</feature>
<keyword evidence="2" id="KW-1133">Transmembrane helix</keyword>
<dbReference type="PROSITE" id="PS51318">
    <property type="entry name" value="TAT"/>
    <property type="match status" value="1"/>
</dbReference>
<sequence>MCKNDHHNPKLSHDRKGASLEDKEAHKHDHESWSRRSFLSTLGFGAIGSSMMLGGMPVSTFARSKFFNRLSRADNDRVLVLIQLSGGNDGLNTIIPVENDIYYQKRPTIGIRKQDSILLSDDIGMHPAMSNLQPFWGDGNMAVINNVGYSNTNRSHARATDIWTTGSGGGDVENTGWAGRFLVEDNPDFIMNPPEFPLGVRIGGSATLFQSEFGNLGVTFGGASQFTQFLEQGGFYDENNVPSNDFGDSLSFARKIANSSFKYLESIQEAADNASNMGEYPNSSLAQSLAVVARLIRGGLNTKLFLVSKGGFDTHNNQGGTDGGHANLLADIANSVNAFYADLGSDNLQNKALTMTFSEFGRTLDENSSNGTDHGSSAPVMVFGPVNGGLYGNHADLTNLDNSGDPVFSTDYRSVYTSILDDWFGLADEETGAVIDGSFNKLDFVDSTATVPTGIKNGGNGPTSFKLEQNYPNPFNPTTTLSFSLAKAADVKLRVYNIKGSLIRTIINERKSAGEYSIQFDAANLPSGTYLYKLETPSGTQTKKMTLIK</sequence>
<dbReference type="NCBIfam" id="TIGR04183">
    <property type="entry name" value="Por_Secre_tail"/>
    <property type="match status" value="1"/>
</dbReference>
<protein>
    <submittedName>
        <fullName evidence="4">DUF1501 domain-containing protein</fullName>
    </submittedName>
</protein>
<evidence type="ECO:0000313" key="5">
    <source>
        <dbReference type="Proteomes" id="UP001139125"/>
    </source>
</evidence>
<proteinExistence type="predicted"/>
<comment type="caution">
    <text evidence="4">The sequence shown here is derived from an EMBL/GenBank/DDBJ whole genome shotgun (WGS) entry which is preliminary data.</text>
</comment>
<dbReference type="EMBL" id="JANDBC010000001">
    <property type="protein sequence ID" value="MCP9289967.1"/>
    <property type="molecule type" value="Genomic_DNA"/>
</dbReference>
<dbReference type="InterPro" id="IPR010869">
    <property type="entry name" value="DUF1501"/>
</dbReference>
<dbReference type="RefSeq" id="WP_255131592.1">
    <property type="nucleotide sequence ID" value="NZ_JANDBC010000001.1"/>
</dbReference>
<organism evidence="4 5">
    <name type="scientific">Gracilimonas sediminicola</name>
    <dbReference type="NCBI Taxonomy" id="2952158"/>
    <lineage>
        <taxon>Bacteria</taxon>
        <taxon>Pseudomonadati</taxon>
        <taxon>Balneolota</taxon>
        <taxon>Balneolia</taxon>
        <taxon>Balneolales</taxon>
        <taxon>Balneolaceae</taxon>
        <taxon>Gracilimonas</taxon>
    </lineage>
</organism>
<dbReference type="PANTHER" id="PTHR43737">
    <property type="entry name" value="BLL7424 PROTEIN"/>
    <property type="match status" value="1"/>
</dbReference>
<dbReference type="PANTHER" id="PTHR43737:SF1">
    <property type="entry name" value="DUF1501 DOMAIN-CONTAINING PROTEIN"/>
    <property type="match status" value="1"/>
</dbReference>
<evidence type="ECO:0000313" key="4">
    <source>
        <dbReference type="EMBL" id="MCP9289967.1"/>
    </source>
</evidence>
<dbReference type="AlphaFoldDB" id="A0A9X2L0J7"/>
<gene>
    <name evidence="4" type="ORF">NM125_00075</name>
</gene>
<dbReference type="Pfam" id="PF18962">
    <property type="entry name" value="Por_Secre_tail"/>
    <property type="match status" value="1"/>
</dbReference>
<keyword evidence="2" id="KW-0812">Transmembrane</keyword>
<keyword evidence="2" id="KW-0472">Membrane</keyword>
<feature type="transmembrane region" description="Helical" evidence="2">
    <location>
        <begin position="38"/>
        <end position="62"/>
    </location>
</feature>
<reference evidence="4" key="1">
    <citation type="submission" date="2022-06" db="EMBL/GenBank/DDBJ databases">
        <title>Gracilimonas sp. CAU 1638 isolated from sea sediment.</title>
        <authorList>
            <person name="Kim W."/>
        </authorList>
    </citation>
    <scope>NUCLEOTIDE SEQUENCE</scope>
    <source>
        <strain evidence="4">CAU 1638</strain>
    </source>
</reference>